<gene>
    <name evidence="1" type="ORF">SNE35_07095</name>
</gene>
<keyword evidence="2" id="KW-1185">Reference proteome</keyword>
<dbReference type="RefSeq" id="WP_320422163.1">
    <property type="nucleotide sequence ID" value="NZ_JAXCLA010000002.1"/>
</dbReference>
<name>A0ABU5DDB7_9BURK</name>
<dbReference type="Proteomes" id="UP001285263">
    <property type="component" value="Unassembled WGS sequence"/>
</dbReference>
<evidence type="ECO:0000313" key="2">
    <source>
        <dbReference type="Proteomes" id="UP001285263"/>
    </source>
</evidence>
<evidence type="ECO:0008006" key="3">
    <source>
        <dbReference type="Google" id="ProtNLM"/>
    </source>
</evidence>
<comment type="caution">
    <text evidence="1">The sequence shown here is derived from an EMBL/GenBank/DDBJ whole genome shotgun (WGS) entry which is preliminary data.</text>
</comment>
<evidence type="ECO:0000313" key="1">
    <source>
        <dbReference type="EMBL" id="MDY0744265.1"/>
    </source>
</evidence>
<dbReference type="EMBL" id="JAXCLA010000002">
    <property type="protein sequence ID" value="MDY0744265.1"/>
    <property type="molecule type" value="Genomic_DNA"/>
</dbReference>
<dbReference type="InterPro" id="IPR007833">
    <property type="entry name" value="Capsule_polysaccharide_synth"/>
</dbReference>
<reference evidence="1 2" key="1">
    <citation type="submission" date="2023-11" db="EMBL/GenBank/DDBJ databases">
        <title>Paucibacter sp. nov., isolated from fresh soil in Korea.</title>
        <authorList>
            <person name="Le N.T.T."/>
        </authorList>
    </citation>
    <scope>NUCLEOTIDE SEQUENCE [LARGE SCALE GENOMIC DNA]</scope>
    <source>
        <strain evidence="1 2">R3-3</strain>
    </source>
</reference>
<accession>A0ABU5DDB7</accession>
<protein>
    <recommendedName>
        <fullName evidence="3">Capsule biosynthesis protein</fullName>
    </recommendedName>
</protein>
<dbReference type="Pfam" id="PF05159">
    <property type="entry name" value="Capsule_synth"/>
    <property type="match status" value="1"/>
</dbReference>
<organism evidence="1 2">
    <name type="scientific">Roseateles agri</name>
    <dbReference type="NCBI Taxonomy" id="3098619"/>
    <lineage>
        <taxon>Bacteria</taxon>
        <taxon>Pseudomonadati</taxon>
        <taxon>Pseudomonadota</taxon>
        <taxon>Betaproteobacteria</taxon>
        <taxon>Burkholderiales</taxon>
        <taxon>Sphaerotilaceae</taxon>
        <taxon>Roseateles</taxon>
    </lineage>
</organism>
<proteinExistence type="predicted"/>
<sequence length="528" mass="58263">MSSTSFLPESLKTLKRRLWDEPTLVQWLGDTWRMLRFVRQAPSAPAGAEAPRAAAVITPWFGSPVPWFSMAVGLLLAGRGQRVTFVLDDQLFGADSRIWRLQLSCLRAVLAVVGRRHPVLRLSDYRTASDIDIDTDTRAAIDRLAYLNAVWVRKGETGIDAEGMRCSAAQLVDAQRAITSLLDRHPQDLLFVPGGICATSGLWLRTGRSRGIRVSTYDSGGYGVLLLAADGIACQLHDIPRAYATLRDETQAAEERLLVIGFAEEEIGRRRAGTDKFSSQVKGASGKRPEYEGGVLIALNSPWDSAALGLHAVFETTQDWIVQTVRHVLEHSQAPVLVRQHPVERLPIARSVDDTRALLRQHFGDHPRLHFIGAEDPVNSYDLMEQVAAVVVYSSTVGVEAVAHGKLVITESTSYYADLGFVLKATTAQAYFGFLDDAVAGRRAVTPVMREDALCCYYITQCCNWMQTSFTVPDFPAWSRRPFAELAQDPTVDTVMSSVASDTPVSLLNHHRRWASLGRRTAEAAPHV</sequence>